<gene>
    <name evidence="22" type="ORF">Q8A67_020765</name>
</gene>
<evidence type="ECO:0000313" key="22">
    <source>
        <dbReference type="EMBL" id="KAK2876669.1"/>
    </source>
</evidence>
<dbReference type="InterPro" id="IPR000742">
    <property type="entry name" value="EGF"/>
</dbReference>
<evidence type="ECO:0000259" key="19">
    <source>
        <dbReference type="PROSITE" id="PS50214"/>
    </source>
</evidence>
<evidence type="ECO:0000256" key="6">
    <source>
        <dbReference type="ARBA" id="ARBA00022771"/>
    </source>
</evidence>
<feature type="compositionally biased region" description="Low complexity" evidence="16">
    <location>
        <begin position="730"/>
        <end position="742"/>
    </location>
</feature>
<dbReference type="EMBL" id="JAUYZG010000020">
    <property type="protein sequence ID" value="KAK2876669.1"/>
    <property type="molecule type" value="Genomic_DNA"/>
</dbReference>
<evidence type="ECO:0000259" key="20">
    <source>
        <dbReference type="PROSITE" id="PS50215"/>
    </source>
</evidence>
<feature type="domain" description="EGF-like" evidence="18">
    <location>
        <begin position="1217"/>
        <end position="1254"/>
    </location>
</feature>
<feature type="domain" description="Disintegrin" evidence="19">
    <location>
        <begin position="986"/>
        <end position="1073"/>
    </location>
</feature>
<dbReference type="Pfam" id="PF01562">
    <property type="entry name" value="Pep_M12B_propep"/>
    <property type="match status" value="1"/>
</dbReference>
<dbReference type="SUPFAM" id="SSF55486">
    <property type="entry name" value="Metalloproteases ('zincins'), catalytic domain"/>
    <property type="match status" value="1"/>
</dbReference>
<evidence type="ECO:0000256" key="17">
    <source>
        <dbReference type="SAM" id="Phobius"/>
    </source>
</evidence>
<dbReference type="PANTHER" id="PTHR11905">
    <property type="entry name" value="ADAM A DISINTEGRIN AND METALLOPROTEASE DOMAIN"/>
    <property type="match status" value="1"/>
</dbReference>
<protein>
    <recommendedName>
        <fullName evidence="24">Disintegrin and metalloproteinase domain-containing protein 11</fullName>
    </recommendedName>
</protein>
<evidence type="ECO:0000256" key="16">
    <source>
        <dbReference type="SAM" id="MobiDB-lite"/>
    </source>
</evidence>
<dbReference type="GO" id="GO:0005634">
    <property type="term" value="C:nucleus"/>
    <property type="evidence" value="ECO:0007669"/>
    <property type="project" value="UniProtKB-ARBA"/>
</dbReference>
<feature type="domain" description="Peptidase M12B" evidence="20">
    <location>
        <begin position="781"/>
        <end position="980"/>
    </location>
</feature>
<dbReference type="Proteomes" id="UP001187343">
    <property type="component" value="Unassembled WGS sequence"/>
</dbReference>
<dbReference type="Pfam" id="PF08516">
    <property type="entry name" value="ADAM_CR"/>
    <property type="match status" value="1"/>
</dbReference>
<dbReference type="SMART" id="SM00586">
    <property type="entry name" value="ZnF_DBF"/>
    <property type="match status" value="1"/>
</dbReference>
<feature type="region of interest" description="Disordered" evidence="16">
    <location>
        <begin position="419"/>
        <end position="441"/>
    </location>
</feature>
<evidence type="ECO:0000256" key="11">
    <source>
        <dbReference type="ARBA" id="ARBA00023180"/>
    </source>
</evidence>
<dbReference type="GO" id="GO:0004222">
    <property type="term" value="F:metalloendopeptidase activity"/>
    <property type="evidence" value="ECO:0007669"/>
    <property type="project" value="InterPro"/>
</dbReference>
<evidence type="ECO:0000256" key="5">
    <source>
        <dbReference type="ARBA" id="ARBA00022729"/>
    </source>
</evidence>
<evidence type="ECO:0000256" key="15">
    <source>
        <dbReference type="PROSITE-ProRule" id="PRU00600"/>
    </source>
</evidence>
<dbReference type="GO" id="GO:0003676">
    <property type="term" value="F:nucleic acid binding"/>
    <property type="evidence" value="ECO:0007669"/>
    <property type="project" value="InterPro"/>
</dbReference>
<dbReference type="InterPro" id="IPR036420">
    <property type="entry name" value="BRCT_dom_sf"/>
</dbReference>
<dbReference type="Pfam" id="PF01421">
    <property type="entry name" value="Reprolysin"/>
    <property type="match status" value="1"/>
</dbReference>
<dbReference type="InterPro" id="IPR024079">
    <property type="entry name" value="MetalloPept_cat_dom_sf"/>
</dbReference>
<evidence type="ECO:0000256" key="9">
    <source>
        <dbReference type="ARBA" id="ARBA00023136"/>
    </source>
</evidence>
<keyword evidence="5" id="KW-0732">Signal</keyword>
<keyword evidence="7" id="KW-0862">Zinc</keyword>
<name>A0AA88P5T2_9TELE</name>
<dbReference type="InterPro" id="IPR038545">
    <property type="entry name" value="Znf_DBF_sf"/>
</dbReference>
<dbReference type="SMART" id="SM00608">
    <property type="entry name" value="ACR"/>
    <property type="match status" value="1"/>
</dbReference>
<dbReference type="PROSITE" id="PS00427">
    <property type="entry name" value="DISINTEGRIN_1"/>
    <property type="match status" value="1"/>
</dbReference>
<keyword evidence="23" id="KW-1185">Reference proteome</keyword>
<evidence type="ECO:0008006" key="24">
    <source>
        <dbReference type="Google" id="ProtNLM"/>
    </source>
</evidence>
<comment type="subcellular location">
    <subcellularLocation>
        <location evidence="12">Endomembrane system</location>
        <topology evidence="12">Single-pass type I membrane protein</topology>
    </subcellularLocation>
</comment>
<feature type="compositionally biased region" description="Basic and acidic residues" evidence="16">
    <location>
        <begin position="205"/>
        <end position="222"/>
    </location>
</feature>
<dbReference type="SMART" id="SM00050">
    <property type="entry name" value="DISIN"/>
    <property type="match status" value="1"/>
</dbReference>
<dbReference type="InterPro" id="IPR002870">
    <property type="entry name" value="Peptidase_M12B_N"/>
</dbReference>
<dbReference type="PROSITE" id="PS00022">
    <property type="entry name" value="EGF_1"/>
    <property type="match status" value="1"/>
</dbReference>
<dbReference type="PROSITE" id="PS50214">
    <property type="entry name" value="DISINTEGRIN_2"/>
    <property type="match status" value="1"/>
</dbReference>
<evidence type="ECO:0000259" key="18">
    <source>
        <dbReference type="PROSITE" id="PS50026"/>
    </source>
</evidence>
<dbReference type="PROSITE" id="PS51265">
    <property type="entry name" value="ZF_DBF4"/>
    <property type="match status" value="1"/>
</dbReference>
<feature type="disulfide bond" evidence="13">
    <location>
        <begin position="1045"/>
        <end position="1065"/>
    </location>
</feature>
<organism evidence="22 23">
    <name type="scientific">Cirrhinus molitorella</name>
    <name type="common">mud carp</name>
    <dbReference type="NCBI Taxonomy" id="172907"/>
    <lineage>
        <taxon>Eukaryota</taxon>
        <taxon>Metazoa</taxon>
        <taxon>Chordata</taxon>
        <taxon>Craniata</taxon>
        <taxon>Vertebrata</taxon>
        <taxon>Euteleostomi</taxon>
        <taxon>Actinopterygii</taxon>
        <taxon>Neopterygii</taxon>
        <taxon>Teleostei</taxon>
        <taxon>Ostariophysi</taxon>
        <taxon>Cypriniformes</taxon>
        <taxon>Cyprinidae</taxon>
        <taxon>Labeoninae</taxon>
        <taxon>Labeonini</taxon>
        <taxon>Cirrhinus</taxon>
    </lineage>
</organism>
<evidence type="ECO:0000256" key="10">
    <source>
        <dbReference type="ARBA" id="ARBA00023157"/>
    </source>
</evidence>
<evidence type="ECO:0000256" key="1">
    <source>
        <dbReference type="ARBA" id="ARBA00022536"/>
    </source>
</evidence>
<dbReference type="Gene3D" id="2.10.25.10">
    <property type="entry name" value="Laminin"/>
    <property type="match status" value="1"/>
</dbReference>
<keyword evidence="8 17" id="KW-1133">Transmembrane helix</keyword>
<feature type="region of interest" description="Disordered" evidence="16">
    <location>
        <begin position="729"/>
        <end position="773"/>
    </location>
</feature>
<dbReference type="CDD" id="cd04269">
    <property type="entry name" value="ZnMc_adamalysin_II_like"/>
    <property type="match status" value="1"/>
</dbReference>
<dbReference type="Gene3D" id="3.40.390.10">
    <property type="entry name" value="Collagenase (Catalytic Domain)"/>
    <property type="match status" value="1"/>
</dbReference>
<evidence type="ECO:0000256" key="3">
    <source>
        <dbReference type="ARBA" id="ARBA00022692"/>
    </source>
</evidence>
<feature type="compositionally biased region" description="Basic residues" evidence="16">
    <location>
        <begin position="764"/>
        <end position="773"/>
    </location>
</feature>
<dbReference type="GO" id="GO:0012505">
    <property type="term" value="C:endomembrane system"/>
    <property type="evidence" value="ECO:0007669"/>
    <property type="project" value="UniProtKB-SubCell"/>
</dbReference>
<dbReference type="PROSITE" id="PS50026">
    <property type="entry name" value="EGF_3"/>
    <property type="match status" value="1"/>
</dbReference>
<dbReference type="PANTHER" id="PTHR11905:SF114">
    <property type="entry name" value="DISINTEGRIN AND METALLOPROTEINASE DOMAIN-CONTAINING PROTEIN 11"/>
    <property type="match status" value="1"/>
</dbReference>
<dbReference type="GO" id="GO:0008270">
    <property type="term" value="F:zinc ion binding"/>
    <property type="evidence" value="ECO:0007669"/>
    <property type="project" value="UniProtKB-KW"/>
</dbReference>
<keyword evidence="1 14" id="KW-0245">EGF-like domain</keyword>
<evidence type="ECO:0000256" key="8">
    <source>
        <dbReference type="ARBA" id="ARBA00022989"/>
    </source>
</evidence>
<dbReference type="InterPro" id="IPR001590">
    <property type="entry name" value="Peptidase_M12B"/>
</dbReference>
<dbReference type="Pfam" id="PF00200">
    <property type="entry name" value="Disintegrin"/>
    <property type="match status" value="1"/>
</dbReference>
<evidence type="ECO:0000256" key="13">
    <source>
        <dbReference type="PROSITE-ProRule" id="PRU00068"/>
    </source>
</evidence>
<dbReference type="FunFam" id="4.10.70.10:FF:000001">
    <property type="entry name" value="Disintegrin and metalloproteinase domain-containing protein 22"/>
    <property type="match status" value="1"/>
</dbReference>
<feature type="domain" description="DBF4-type" evidence="21">
    <location>
        <begin position="243"/>
        <end position="292"/>
    </location>
</feature>
<feature type="disulfide bond" evidence="14">
    <location>
        <begin position="1244"/>
        <end position="1253"/>
    </location>
</feature>
<dbReference type="SUPFAM" id="SSF52113">
    <property type="entry name" value="BRCT domain"/>
    <property type="match status" value="1"/>
</dbReference>
<keyword evidence="9 17" id="KW-0472">Membrane</keyword>
<keyword evidence="2" id="KW-0165">Cleavage on pair of basic residues</keyword>
<comment type="caution">
    <text evidence="14">Lacks conserved residue(s) required for the propagation of feature annotation.</text>
</comment>
<dbReference type="Gene3D" id="4.10.70.10">
    <property type="entry name" value="Disintegrin domain"/>
    <property type="match status" value="1"/>
</dbReference>
<dbReference type="SUPFAM" id="SSF57552">
    <property type="entry name" value="Blood coagulation inhibitor (disintegrin)"/>
    <property type="match status" value="1"/>
</dbReference>
<dbReference type="FunFam" id="3.40.390.10:FF:000014">
    <property type="entry name" value="disintegrin and metalloproteinase domain-containing protein 11"/>
    <property type="match status" value="1"/>
</dbReference>
<keyword evidence="3 17" id="KW-0812">Transmembrane</keyword>
<dbReference type="Pfam" id="PF07535">
    <property type="entry name" value="zf-DBF"/>
    <property type="match status" value="1"/>
</dbReference>
<keyword evidence="10 14" id="KW-1015">Disulfide bond</keyword>
<dbReference type="InterPro" id="IPR001762">
    <property type="entry name" value="Disintegrin_dom"/>
</dbReference>
<dbReference type="PROSITE" id="PS50215">
    <property type="entry name" value="ADAM_MEPRO"/>
    <property type="match status" value="1"/>
</dbReference>
<accession>A0AA88P5T2</accession>
<dbReference type="GO" id="GO:0006508">
    <property type="term" value="P:proteolysis"/>
    <property type="evidence" value="ECO:0007669"/>
    <property type="project" value="InterPro"/>
</dbReference>
<evidence type="ECO:0000256" key="14">
    <source>
        <dbReference type="PROSITE-ProRule" id="PRU00076"/>
    </source>
</evidence>
<keyword evidence="6 15" id="KW-0863">Zinc-finger</keyword>
<evidence type="ECO:0000256" key="2">
    <source>
        <dbReference type="ARBA" id="ARBA00022685"/>
    </source>
</evidence>
<evidence type="ECO:0000259" key="21">
    <source>
        <dbReference type="PROSITE" id="PS51265"/>
    </source>
</evidence>
<sequence>MSKEPQVQMAGELLGGLKGQSFYLHDMKRHQTVTLTDIISRLGGKVDSFLTKDVNVVVTGIKEAHSDLLVDGSCTPGGKQSGIPKPLVFGSRGKALLEKAIHSNERYQSSVLANARSWGVKVYSVDEFLKFINHLHQKMRTAKKKRSKLTAPHVKAGVLKSPYLKVEDSSRKFRPYYAQTLNFPVISFSGKFSPFEPLITRQSGRIKEEDASKDNFRKKEEATSGCHKLQAPLTASATPKGPAKKSSGYCECCHTVYKDQYEHLQSEMHRSFVQKDSNYAVVDQLTAEMDAGFVFNPNREVDPTLIKSSTCFSQLQLSSLPDMKQITTSENEKSLHTPLVQECGHLLAITDNGRHLFPKPIQSPTGQQNAASHNTMQNDSLDPLDNDKLGLYITCTTKVQDFQSGVLCMDIVPHHISSKSQSIEKTPHSDEPSKMSTLSSFRDNKTPCTISDVKNVPEAQEQCEDGHDLHVLQMRSGLMGGVPNAVSARNQKHDWDQNIKMCSNSPKMLLQQAAERDEAVNVAFRIFLLQLKPQEYVIMLATRCLLLWAAVTARLAVTGWGSSIKRDGAERGREQNAFAEELTQPQRLLQRTDAEEELPHGHLGTLVKTDADGAHPIHLAQISFLVMAFGIPFVLDLELNHYLLSSNYVERHFDEDGRPFQSLGGEHCYYHGQVRGVQRSWAALSTCHGLQGMFSDGNFSYGIEPLHNSSVQDANTHVVYRMADIRLRPNSSGSTRNSSDSDINSDYAVSMETNEPELTDGLRRAKRQVRRGPRTVQSETKYVELLVVNDYELFVQMRRSPPQTRNFAKAVVNMADAIYKEQLNTRIVLVAMETWSTQNMVSVGDDPLLTLRDFMKYRKENIKEKSDAAHLLSGRTFQSRSSGTAYIEGICSPTRGGGVNEYGNVGPMAITLCQSLGQNLGMMWNKDRATAGDCKCPDPWLGCIMEDTGYYLPRKFSRCSIEEYIQFLQQGGGSCLFNKPNKLLDPPECGNGFVEQGEECDCGSQVDCSRAGGACCKKCTLTHDAMCSNGLCCSRCKYEQRGVVCRDAVNDCDVPETCTGDSSKCPHNVHKLDGYMCNTGLGRCYGGRCKTRDAQCLALWGHNAADRMCYEKLNIEGTERGNCGQDSSSHSWIQCNKQDVLCGFLLCTNITAKPRYGDLNGEITSLTIYHQNKYLDCRGGHAVLEDGTDLGYVEDGTPCGPNMMCLDHRCLAVTTFNLSSCPGSSSSYVCSDHGTCSNEVKCICDADYTGKDCSVYDPIPDPQPPDGPEKYKGPSGTNIIIGSIAGAILLAAIVLGGTGWGFKNIRRGRSGGG</sequence>
<dbReference type="Gene3D" id="6.10.250.3410">
    <property type="entry name" value="DBF zinc finger"/>
    <property type="match status" value="1"/>
</dbReference>
<dbReference type="InterPro" id="IPR006586">
    <property type="entry name" value="ADAM_Cys-rich"/>
</dbReference>
<dbReference type="InterPro" id="IPR034027">
    <property type="entry name" value="Reprolysin_adamalysin"/>
</dbReference>
<feature type="transmembrane region" description="Helical" evidence="17">
    <location>
        <begin position="1279"/>
        <end position="1302"/>
    </location>
</feature>
<comment type="caution">
    <text evidence="22">The sequence shown here is derived from an EMBL/GenBank/DDBJ whole genome shotgun (WGS) entry which is preliminary data.</text>
</comment>
<evidence type="ECO:0000256" key="4">
    <source>
        <dbReference type="ARBA" id="ARBA00022723"/>
    </source>
</evidence>
<keyword evidence="4" id="KW-0479">Metal-binding</keyword>
<dbReference type="InterPro" id="IPR036436">
    <property type="entry name" value="Disintegrin_dom_sf"/>
</dbReference>
<dbReference type="InterPro" id="IPR018358">
    <property type="entry name" value="Disintegrin_CS"/>
</dbReference>
<feature type="region of interest" description="Disordered" evidence="16">
    <location>
        <begin position="203"/>
        <end position="223"/>
    </location>
</feature>
<evidence type="ECO:0000256" key="12">
    <source>
        <dbReference type="ARBA" id="ARBA00046288"/>
    </source>
</evidence>
<keyword evidence="11" id="KW-0325">Glycoprotein</keyword>
<evidence type="ECO:0000256" key="7">
    <source>
        <dbReference type="ARBA" id="ARBA00022833"/>
    </source>
</evidence>
<evidence type="ECO:0000313" key="23">
    <source>
        <dbReference type="Proteomes" id="UP001187343"/>
    </source>
</evidence>
<reference evidence="22" key="1">
    <citation type="submission" date="2023-08" db="EMBL/GenBank/DDBJ databases">
        <title>Chromosome-level Genome Assembly of mud carp (Cirrhinus molitorella).</title>
        <authorList>
            <person name="Liu H."/>
        </authorList>
    </citation>
    <scope>NUCLEOTIDE SEQUENCE</scope>
    <source>
        <strain evidence="22">Prfri</strain>
        <tissue evidence="22">Muscle</tissue>
    </source>
</reference>
<dbReference type="PRINTS" id="PR00289">
    <property type="entry name" value="DISINTEGRIN"/>
</dbReference>
<dbReference type="FunFam" id="6.10.250.3410:FF:000001">
    <property type="entry name" value="Protein DBF4 homolog A"/>
    <property type="match status" value="1"/>
</dbReference>
<proteinExistence type="predicted"/>
<dbReference type="InterPro" id="IPR006572">
    <property type="entry name" value="Znf_DBF"/>
</dbReference>